<dbReference type="GO" id="GO:0005524">
    <property type="term" value="F:ATP binding"/>
    <property type="evidence" value="ECO:0007669"/>
    <property type="project" value="UniProtKB-KW"/>
</dbReference>
<dbReference type="InterPro" id="IPR027417">
    <property type="entry name" value="P-loop_NTPase"/>
</dbReference>
<evidence type="ECO:0000313" key="6">
    <source>
        <dbReference type="Proteomes" id="UP000658720"/>
    </source>
</evidence>
<dbReference type="InterPro" id="IPR003593">
    <property type="entry name" value="AAA+_ATPase"/>
</dbReference>
<dbReference type="SMART" id="SM00382">
    <property type="entry name" value="AAA"/>
    <property type="match status" value="1"/>
</dbReference>
<sequence length="260" mass="28691">MSDTVQPIIELRGVSQSFGRKVILDDVDLKIYPGEAVGVIGPSGTGKSTILRIVAGLLTPDRGEVVVHGHRRQRSIEEGEKALGVGLVFQQSALFDSLTVAENVGFTLYRDSDLRPREIRAIVEENLELVGLPGIGDRFPAELSGGMRKRVSLARAIVINPEQHQQYKNILLYDEPTAGLDPVASTRIESLIRHLLSQDHVCCCYLIVTHQFSTIEHTTDRIIFLYDGKIQWDGSTADAYQSDHPLLKQFFSGSIDGPIS</sequence>
<protein>
    <submittedName>
        <fullName evidence="5">ABC transporter ATP-binding protein</fullName>
    </submittedName>
</protein>
<dbReference type="Proteomes" id="UP000658720">
    <property type="component" value="Unassembled WGS sequence"/>
</dbReference>
<dbReference type="InterPro" id="IPR003439">
    <property type="entry name" value="ABC_transporter-like_ATP-bd"/>
</dbReference>
<keyword evidence="2" id="KW-0547">Nucleotide-binding</keyword>
<name>A0ABR9VPT9_9SYNC</name>
<keyword evidence="6" id="KW-1185">Reference proteome</keyword>
<keyword evidence="1" id="KW-0813">Transport</keyword>
<dbReference type="PROSITE" id="PS00211">
    <property type="entry name" value="ABC_TRANSPORTER_1"/>
    <property type="match status" value="1"/>
</dbReference>
<reference evidence="5 6" key="1">
    <citation type="submission" date="2020-10" db="EMBL/GenBank/DDBJ databases">
        <authorList>
            <person name="Castelo-Branco R."/>
            <person name="Eusebio N."/>
            <person name="Adriana R."/>
            <person name="Vieira A."/>
            <person name="Brugerolle De Fraissinette N."/>
            <person name="Rezende De Castro R."/>
            <person name="Schneider M.P."/>
            <person name="Vasconcelos V."/>
            <person name="Leao P.N."/>
        </authorList>
    </citation>
    <scope>NUCLEOTIDE SEQUENCE [LARGE SCALE GENOMIC DNA]</scope>
    <source>
        <strain evidence="5 6">LEGE 00031</strain>
    </source>
</reference>
<organism evidence="5 6">
    <name type="scientific">Synechocystis salina LEGE 00031</name>
    <dbReference type="NCBI Taxonomy" id="1828736"/>
    <lineage>
        <taxon>Bacteria</taxon>
        <taxon>Bacillati</taxon>
        <taxon>Cyanobacteriota</taxon>
        <taxon>Cyanophyceae</taxon>
        <taxon>Synechococcales</taxon>
        <taxon>Merismopediaceae</taxon>
        <taxon>Synechocystis</taxon>
    </lineage>
</organism>
<dbReference type="EMBL" id="JADEVV010000012">
    <property type="protein sequence ID" value="MBE9253359.1"/>
    <property type="molecule type" value="Genomic_DNA"/>
</dbReference>
<feature type="domain" description="ABC transporter" evidence="4">
    <location>
        <begin position="9"/>
        <end position="252"/>
    </location>
</feature>
<gene>
    <name evidence="5" type="ORF">IQ217_05665</name>
</gene>
<dbReference type="Gene3D" id="3.40.50.300">
    <property type="entry name" value="P-loop containing nucleotide triphosphate hydrolases"/>
    <property type="match status" value="1"/>
</dbReference>
<evidence type="ECO:0000259" key="4">
    <source>
        <dbReference type="PROSITE" id="PS50893"/>
    </source>
</evidence>
<evidence type="ECO:0000256" key="1">
    <source>
        <dbReference type="ARBA" id="ARBA00022448"/>
    </source>
</evidence>
<dbReference type="PANTHER" id="PTHR43023">
    <property type="entry name" value="PROTEIN TRIGALACTOSYLDIACYLGLYCEROL 3, CHLOROPLASTIC"/>
    <property type="match status" value="1"/>
</dbReference>
<dbReference type="PANTHER" id="PTHR43023:SF3">
    <property type="entry name" value="PROTEIN TRIGALACTOSYLDIACYLGLYCEROL 3, CHLOROPLASTIC"/>
    <property type="match status" value="1"/>
</dbReference>
<dbReference type="InterPro" id="IPR017871">
    <property type="entry name" value="ABC_transporter-like_CS"/>
</dbReference>
<evidence type="ECO:0000313" key="5">
    <source>
        <dbReference type="EMBL" id="MBE9253359.1"/>
    </source>
</evidence>
<dbReference type="SUPFAM" id="SSF52540">
    <property type="entry name" value="P-loop containing nucleoside triphosphate hydrolases"/>
    <property type="match status" value="1"/>
</dbReference>
<evidence type="ECO:0000256" key="3">
    <source>
        <dbReference type="ARBA" id="ARBA00022840"/>
    </source>
</evidence>
<dbReference type="RefSeq" id="WP_194019229.1">
    <property type="nucleotide sequence ID" value="NZ_JADEVV010000012.1"/>
</dbReference>
<accession>A0ABR9VPT9</accession>
<comment type="caution">
    <text evidence="5">The sequence shown here is derived from an EMBL/GenBank/DDBJ whole genome shotgun (WGS) entry which is preliminary data.</text>
</comment>
<dbReference type="PROSITE" id="PS50893">
    <property type="entry name" value="ABC_TRANSPORTER_2"/>
    <property type="match status" value="1"/>
</dbReference>
<proteinExistence type="predicted"/>
<dbReference type="Pfam" id="PF00005">
    <property type="entry name" value="ABC_tran"/>
    <property type="match status" value="1"/>
</dbReference>
<evidence type="ECO:0000256" key="2">
    <source>
        <dbReference type="ARBA" id="ARBA00022741"/>
    </source>
</evidence>
<keyword evidence="3 5" id="KW-0067">ATP-binding</keyword>